<dbReference type="AlphaFoldDB" id="A0A8J7K1D0"/>
<dbReference type="Gene3D" id="3.40.50.300">
    <property type="entry name" value="P-loop containing nucleotide triphosphate hydrolases"/>
    <property type="match status" value="1"/>
</dbReference>
<accession>A0A8J7K1D0</accession>
<feature type="repeat" description="WD" evidence="3">
    <location>
        <begin position="654"/>
        <end position="695"/>
    </location>
</feature>
<dbReference type="PANTHER" id="PTHR19848">
    <property type="entry name" value="WD40 REPEAT PROTEIN"/>
    <property type="match status" value="1"/>
</dbReference>
<feature type="repeat" description="WD" evidence="3">
    <location>
        <begin position="780"/>
        <end position="822"/>
    </location>
</feature>
<dbReference type="PANTHER" id="PTHR19848:SF8">
    <property type="entry name" value="F-BOX AND WD REPEAT DOMAIN CONTAINING 7"/>
    <property type="match status" value="1"/>
</dbReference>
<dbReference type="InterPro" id="IPR027417">
    <property type="entry name" value="P-loop_NTPase"/>
</dbReference>
<reference evidence="6" key="1">
    <citation type="submission" date="2020-10" db="EMBL/GenBank/DDBJ databases">
        <authorList>
            <person name="Castelo-Branco R."/>
            <person name="Eusebio N."/>
            <person name="Adriana R."/>
            <person name="Vieira A."/>
            <person name="Brugerolle De Fraissinette N."/>
            <person name="Rezende De Castro R."/>
            <person name="Schneider M.P."/>
            <person name="Vasconcelos V."/>
            <person name="Leao P.N."/>
        </authorList>
    </citation>
    <scope>NUCLEOTIDE SEQUENCE</scope>
    <source>
        <strain evidence="6">LEGE 06105</strain>
    </source>
</reference>
<dbReference type="SMART" id="SM00320">
    <property type="entry name" value="WD40"/>
    <property type="match status" value="14"/>
</dbReference>
<keyword evidence="1 3" id="KW-0853">WD repeat</keyword>
<feature type="repeat" description="WD" evidence="3">
    <location>
        <begin position="1049"/>
        <end position="1090"/>
    </location>
</feature>
<dbReference type="PRINTS" id="PR00364">
    <property type="entry name" value="DISEASERSIST"/>
</dbReference>
<dbReference type="InterPro" id="IPR036322">
    <property type="entry name" value="WD40_repeat_dom_sf"/>
</dbReference>
<feature type="repeat" description="WD" evidence="3">
    <location>
        <begin position="696"/>
        <end position="737"/>
    </location>
</feature>
<dbReference type="SUPFAM" id="SSF50978">
    <property type="entry name" value="WD40 repeat-like"/>
    <property type="match status" value="1"/>
</dbReference>
<proteinExistence type="predicted"/>
<feature type="repeat" description="WD" evidence="3">
    <location>
        <begin position="865"/>
        <end position="906"/>
    </location>
</feature>
<feature type="repeat" description="WD" evidence="3">
    <location>
        <begin position="738"/>
        <end position="779"/>
    </location>
</feature>
<dbReference type="EMBL" id="JADEWL010000006">
    <property type="protein sequence ID" value="MBE9211722.1"/>
    <property type="molecule type" value="Genomic_DNA"/>
</dbReference>
<evidence type="ECO:0000313" key="6">
    <source>
        <dbReference type="EMBL" id="MBE9211722.1"/>
    </source>
</evidence>
<protein>
    <submittedName>
        <fullName evidence="6">Uncharacterized protein</fullName>
    </submittedName>
</protein>
<feature type="repeat" description="WD" evidence="3">
    <location>
        <begin position="611"/>
        <end position="653"/>
    </location>
</feature>
<keyword evidence="2" id="KW-0677">Repeat</keyword>
<feature type="repeat" description="WD" evidence="3">
    <location>
        <begin position="1091"/>
        <end position="1123"/>
    </location>
</feature>
<evidence type="ECO:0000256" key="2">
    <source>
        <dbReference type="ARBA" id="ARBA00022737"/>
    </source>
</evidence>
<dbReference type="SUPFAM" id="SSF50998">
    <property type="entry name" value="Quinoprotein alcohol dehydrogenase-like"/>
    <property type="match status" value="2"/>
</dbReference>
<name>A0A8J7K1D0_9CYAN</name>
<dbReference type="InterPro" id="IPR002182">
    <property type="entry name" value="NB-ARC"/>
</dbReference>
<feature type="repeat" description="WD" evidence="3">
    <location>
        <begin position="998"/>
        <end position="1047"/>
    </location>
</feature>
<dbReference type="PROSITE" id="PS50082">
    <property type="entry name" value="WD_REPEATS_2"/>
    <property type="match status" value="13"/>
</dbReference>
<dbReference type="InterPro" id="IPR055440">
    <property type="entry name" value="Beta-prop_WDR90_4th"/>
</dbReference>
<dbReference type="GO" id="GO:0043531">
    <property type="term" value="F:ADP binding"/>
    <property type="evidence" value="ECO:0007669"/>
    <property type="project" value="InterPro"/>
</dbReference>
<evidence type="ECO:0000256" key="1">
    <source>
        <dbReference type="ARBA" id="ARBA00022574"/>
    </source>
</evidence>
<dbReference type="Proteomes" id="UP000620559">
    <property type="component" value="Unassembled WGS sequence"/>
</dbReference>
<feature type="domain" description="WDR90 4th beta-propeller" evidence="5">
    <location>
        <begin position="872"/>
        <end position="1002"/>
    </location>
</feature>
<organism evidence="6 7">
    <name type="scientific">Plectonema cf. radiosum LEGE 06105</name>
    <dbReference type="NCBI Taxonomy" id="945769"/>
    <lineage>
        <taxon>Bacteria</taxon>
        <taxon>Bacillati</taxon>
        <taxon>Cyanobacteriota</taxon>
        <taxon>Cyanophyceae</taxon>
        <taxon>Oscillatoriophycideae</taxon>
        <taxon>Oscillatoriales</taxon>
        <taxon>Microcoleaceae</taxon>
        <taxon>Plectonema</taxon>
    </lineage>
</organism>
<feature type="repeat" description="WD" evidence="3">
    <location>
        <begin position="907"/>
        <end position="955"/>
    </location>
</feature>
<dbReference type="PROSITE" id="PS50294">
    <property type="entry name" value="WD_REPEATS_REGION"/>
    <property type="match status" value="11"/>
</dbReference>
<dbReference type="CDD" id="cd00200">
    <property type="entry name" value="WD40"/>
    <property type="match status" value="2"/>
</dbReference>
<comment type="caution">
    <text evidence="6">The sequence shown here is derived from an EMBL/GenBank/DDBJ whole genome shotgun (WGS) entry which is preliminary data.</text>
</comment>
<evidence type="ECO:0000259" key="5">
    <source>
        <dbReference type="Pfam" id="PF23342"/>
    </source>
</evidence>
<dbReference type="InterPro" id="IPR015943">
    <property type="entry name" value="WD40/YVTN_repeat-like_dom_sf"/>
</dbReference>
<dbReference type="Pfam" id="PF00400">
    <property type="entry name" value="WD40"/>
    <property type="match status" value="9"/>
</dbReference>
<dbReference type="InterPro" id="IPR020472">
    <property type="entry name" value="WD40_PAC1"/>
</dbReference>
<dbReference type="InterPro" id="IPR001680">
    <property type="entry name" value="WD40_rpt"/>
</dbReference>
<feature type="repeat" description="WD" evidence="3">
    <location>
        <begin position="823"/>
        <end position="864"/>
    </location>
</feature>
<keyword evidence="7" id="KW-1185">Reference proteome</keyword>
<sequence length="1210" mass="133951">MMKKTSRRNRGVILTLKGWDKLQSAKFTAELDDNGGNNFTLEELSDRTCLALHTISKILGRCEAVDRSSLQSTFATFKLELEKSDYTQPSLATEELEARKENPQFDWGEAPDISVFYGRSEELLQLRQWVLEERCRLVGLLGIGGIGKSTLAVKLGLQIQSEFELVVWRSLQNAPPVEEQLTNILQFLLWALRKEMVIPESFDDKLSKLMECLANHRCLLILDNVETILTSNGQTGQCRPGYEGYGQLFKYFGEVPHQSCVLITSREKPREFIPLEGEKTGVKSLLLKGLDPIEGQQLFEQKGQFTGTEREWQVLVEHYGGNPLALKVVAAGTQELFNGKIAPVLEYMEQGILIFEDIGDLLSCQFQRLSPVEAEVMYWLAINREPVSLAELAADLVTSASKRLVPSAIKSLLQRSLIEKSGEYFFLQPVVMEYTTQRLVEQVCQELGEKSVSVRLFQSHALIKATAKDYIRETQKQLIVQPLLEQLLLKMGSQQKLVILLQDVLEQQRHQAAILTGYAAGNILNLLVHLQLNLQGYDFSNLTIRQADLQCVNLGGVNFQNTAFDQSVFAENLSSVRSIAFSPDGKLLAIDNIDGHIYLRRRSDYQLLLTLPGHHSSISTVTFSPHSSILASSSSDDHTVQLWDAQTGNSLKVLQGHTAPIWSIAWHPDGQILASGSDDQTIRLWDVNTGNCVSIFPDHTHAVSAVSFSPDGSTLASGSLDSSIRLWEVSNGQCRQVLHGHTGWISSLSFSLDGSILASGSQDSSIRLWDQKTGKCLRVLECHTGIIWSIAWSPDGRKITSGNDSEFSIRLWDVQLGGCLKVLQGHTSAIYSVAWNRDGLTLASGSHDSSVRFWDVKLGKCFKVLQGQCNSVRSVAWSSDGLTFASGSDDSNVRLWNFYNGELLKKFQGHHRGIMGLSYAPTSSVNSQDLQLLASGGSDATVRLWNIQTGEALRVLRGHTNRVWDVSWSPDGRKIASGSHDCTVRLWDVATGKTLKVLQGHVNWVSAVSYAPRADLSNNAEVMLLASCSFDGSIRLWNSLTGTCLKVLRYGVNHVLLALSFSPNNRTLASGSDDGCIYLWDVPQGECCLVLRGHTHRVWSVAWSLDGQLLASGSQDGTVRLWDGKLSTCLKVLQGHTNEVWSVAWSPHNHTLLSSSLDETIRFWDINTGECTKILRSDRLYESMNISGVTGLTAAQRSALLALGAVEGIS</sequence>
<dbReference type="Gene3D" id="2.130.10.10">
    <property type="entry name" value="YVTN repeat-like/Quinoprotein amine dehydrogenase"/>
    <property type="match status" value="5"/>
</dbReference>
<dbReference type="InterPro" id="IPR011047">
    <property type="entry name" value="Quinoprotein_ADH-like_sf"/>
</dbReference>
<evidence type="ECO:0000256" key="3">
    <source>
        <dbReference type="PROSITE-ProRule" id="PRU00221"/>
    </source>
</evidence>
<dbReference type="SUPFAM" id="SSF52540">
    <property type="entry name" value="P-loop containing nucleoside triphosphate hydrolases"/>
    <property type="match status" value="1"/>
</dbReference>
<dbReference type="InterPro" id="IPR019775">
    <property type="entry name" value="WD40_repeat_CS"/>
</dbReference>
<dbReference type="Pfam" id="PF00931">
    <property type="entry name" value="NB-ARC"/>
    <property type="match status" value="1"/>
</dbReference>
<evidence type="ECO:0000259" key="4">
    <source>
        <dbReference type="Pfam" id="PF00931"/>
    </source>
</evidence>
<gene>
    <name evidence="6" type="ORF">IQ247_03150</name>
</gene>
<dbReference type="PROSITE" id="PS00678">
    <property type="entry name" value="WD_REPEATS_1"/>
    <property type="match status" value="8"/>
</dbReference>
<feature type="repeat" description="WD" evidence="3">
    <location>
        <begin position="1133"/>
        <end position="1174"/>
    </location>
</feature>
<evidence type="ECO:0000313" key="7">
    <source>
        <dbReference type="Proteomes" id="UP000620559"/>
    </source>
</evidence>
<feature type="repeat" description="WD" evidence="3">
    <location>
        <begin position="956"/>
        <end position="997"/>
    </location>
</feature>
<feature type="domain" description="NB-ARC" evidence="4">
    <location>
        <begin position="125"/>
        <end position="225"/>
    </location>
</feature>
<dbReference type="Pfam" id="PF23342">
    <property type="entry name" value="WDR90_beta-prop_4th"/>
    <property type="match status" value="1"/>
</dbReference>
<dbReference type="PRINTS" id="PR00320">
    <property type="entry name" value="GPROTEINBRPT"/>
</dbReference>